<accession>A0A5C6DUA0</accession>
<dbReference type="Proteomes" id="UP000319143">
    <property type="component" value="Unassembled WGS sequence"/>
</dbReference>
<comment type="subunit">
    <text evidence="13">F-type ATPases have 2 components, F(1) - the catalytic core - and F(0) - the membrane proton channel. F(1) has five subunits: alpha(3), beta(3), gamma(1), delta(1), epsilon(1). F(0) has three main subunits: a(1), b(2) and c(10-14). The alpha and beta chains form an alternating ring which encloses part of the gamma chain. F(1) is attached to F(0) by a central stalk formed by the gamma and epsilon chains, while a peripheral stalk is formed by the delta and b chains.</text>
</comment>
<evidence type="ECO:0000256" key="5">
    <source>
        <dbReference type="ARBA" id="ARBA00022781"/>
    </source>
</evidence>
<evidence type="ECO:0000256" key="10">
    <source>
        <dbReference type="ARBA" id="ARBA00025198"/>
    </source>
</evidence>
<evidence type="ECO:0000256" key="8">
    <source>
        <dbReference type="ARBA" id="ARBA00023136"/>
    </source>
</evidence>
<name>A0A5C6DUA0_9BACT</name>
<keyword evidence="16" id="KW-1185">Reference proteome</keyword>
<evidence type="ECO:0000256" key="6">
    <source>
        <dbReference type="ARBA" id="ARBA00022989"/>
    </source>
</evidence>
<evidence type="ECO:0000256" key="9">
    <source>
        <dbReference type="ARBA" id="ARBA00023310"/>
    </source>
</evidence>
<feature type="transmembrane region" description="Helical" evidence="13">
    <location>
        <begin position="6"/>
        <end position="27"/>
    </location>
</feature>
<evidence type="ECO:0000256" key="4">
    <source>
        <dbReference type="ARBA" id="ARBA00022692"/>
    </source>
</evidence>
<evidence type="ECO:0000313" key="15">
    <source>
        <dbReference type="EMBL" id="TWU38349.1"/>
    </source>
</evidence>
<keyword evidence="9 13" id="KW-0066">ATP synthesis</keyword>
<keyword evidence="5 13" id="KW-0375">Hydrogen ion transport</keyword>
<dbReference type="InterPro" id="IPR017707">
    <property type="entry name" value="Alt_ATP_synth_F0_bsu"/>
</dbReference>
<organism evidence="15 16">
    <name type="scientific">Novipirellula artificiosorum</name>
    <dbReference type="NCBI Taxonomy" id="2528016"/>
    <lineage>
        <taxon>Bacteria</taxon>
        <taxon>Pseudomonadati</taxon>
        <taxon>Planctomycetota</taxon>
        <taxon>Planctomycetia</taxon>
        <taxon>Pirellulales</taxon>
        <taxon>Pirellulaceae</taxon>
        <taxon>Novipirellula</taxon>
    </lineage>
</organism>
<keyword evidence="13" id="KW-1003">Cell membrane</keyword>
<comment type="subcellular location">
    <subcellularLocation>
        <location evidence="13">Cell membrane</location>
        <topology evidence="13">Single-pass membrane protein</topology>
    </subcellularLocation>
    <subcellularLocation>
        <location evidence="12">Endomembrane system</location>
        <topology evidence="12">Single-pass membrane protein</topology>
    </subcellularLocation>
</comment>
<keyword evidence="3 13" id="KW-0138">CF(0)</keyword>
<evidence type="ECO:0000256" key="1">
    <source>
        <dbReference type="ARBA" id="ARBA00005513"/>
    </source>
</evidence>
<evidence type="ECO:0000256" key="12">
    <source>
        <dbReference type="ARBA" id="ARBA00037847"/>
    </source>
</evidence>
<keyword evidence="6 13" id="KW-1133">Transmembrane helix</keyword>
<evidence type="ECO:0000256" key="13">
    <source>
        <dbReference type="HAMAP-Rule" id="MF_01398"/>
    </source>
</evidence>
<feature type="region of interest" description="Disordered" evidence="14">
    <location>
        <begin position="49"/>
        <end position="72"/>
    </location>
</feature>
<proteinExistence type="inferred from homology"/>
<dbReference type="PANTHER" id="PTHR33445">
    <property type="entry name" value="ATP SYNTHASE SUBUNIT B', CHLOROPLASTIC"/>
    <property type="match status" value="1"/>
</dbReference>
<sequence length="252" mass="29260">MDIDWFTFVAQIINFLILVGLLRWLLYGPITKAMSQREQRIADRLDEADRQRRQAEQEKQTYQQKSSDLDSRREELLGKAKQDADDQRKQLIQNARREVDRRRDQWTEAFQRDQQQQRHETQRETAKLATAIARQTLALLADTPLQAGMVSQFIRRLSDIDSKQRDQILQNLKDSQDTIVIRSGCELGEEEQLRLRDAVHDSLGPGIAFHFEIDEELICGIELVAGGYSLTWNAGEFINEIDQQFSKALKMG</sequence>
<dbReference type="CDD" id="cd06503">
    <property type="entry name" value="ATP-synt_Fo_b"/>
    <property type="match status" value="1"/>
</dbReference>
<dbReference type="Pfam" id="PF00430">
    <property type="entry name" value="ATP-synt_B"/>
    <property type="match status" value="1"/>
</dbReference>
<comment type="function">
    <text evidence="11">Component of the F(0) channel, it forms part of the peripheral stalk, linking F(1) to F(0). The b'-subunit is a diverged and duplicated form of b found in plants and photosynthetic bacteria.</text>
</comment>
<comment type="function">
    <text evidence="10 13">F(1)F(0) ATP synthase produces ATP from ADP in the presence of a proton or sodium gradient. F-type ATPases consist of two structural domains, F(1) containing the extramembraneous catalytic core and F(0) containing the membrane proton channel, linked together by a central stalk and a peripheral stalk. During catalysis, ATP synthesis in the catalytic domain of F(1) is coupled via a rotary mechanism of the central stalk subunits to proton translocation.</text>
</comment>
<comment type="similarity">
    <text evidence="1 13">Belongs to the ATPase B chain family.</text>
</comment>
<dbReference type="RefSeq" id="WP_146526672.1">
    <property type="nucleotide sequence ID" value="NZ_SJPV01000004.1"/>
</dbReference>
<comment type="caution">
    <text evidence="15">The sequence shown here is derived from an EMBL/GenBank/DDBJ whole genome shotgun (WGS) entry which is preliminary data.</text>
</comment>
<protein>
    <recommendedName>
        <fullName evidence="13">ATP synthase subunit b</fullName>
    </recommendedName>
    <alternativeName>
        <fullName evidence="13">ATP synthase F(0) sector subunit b</fullName>
    </alternativeName>
    <alternativeName>
        <fullName evidence="13">ATPase subunit I</fullName>
    </alternativeName>
    <alternativeName>
        <fullName evidence="13">F-type ATPase subunit b</fullName>
        <shortName evidence="13">F-ATPase subunit b</shortName>
    </alternativeName>
</protein>
<dbReference type="EMBL" id="SJPV01000004">
    <property type="protein sequence ID" value="TWU38349.1"/>
    <property type="molecule type" value="Genomic_DNA"/>
</dbReference>
<dbReference type="OrthoDB" id="282095at2"/>
<dbReference type="GO" id="GO:0045259">
    <property type="term" value="C:proton-transporting ATP synthase complex"/>
    <property type="evidence" value="ECO:0007669"/>
    <property type="project" value="UniProtKB-KW"/>
</dbReference>
<evidence type="ECO:0000256" key="11">
    <source>
        <dbReference type="ARBA" id="ARBA00025614"/>
    </source>
</evidence>
<reference evidence="15 16" key="1">
    <citation type="submission" date="2019-02" db="EMBL/GenBank/DDBJ databases">
        <title>Deep-cultivation of Planctomycetes and their phenomic and genomic characterization uncovers novel biology.</title>
        <authorList>
            <person name="Wiegand S."/>
            <person name="Jogler M."/>
            <person name="Boedeker C."/>
            <person name="Pinto D."/>
            <person name="Vollmers J."/>
            <person name="Rivas-Marin E."/>
            <person name="Kohn T."/>
            <person name="Peeters S.H."/>
            <person name="Heuer A."/>
            <person name="Rast P."/>
            <person name="Oberbeckmann S."/>
            <person name="Bunk B."/>
            <person name="Jeske O."/>
            <person name="Meyerdierks A."/>
            <person name="Storesund J.E."/>
            <person name="Kallscheuer N."/>
            <person name="Luecker S."/>
            <person name="Lage O.M."/>
            <person name="Pohl T."/>
            <person name="Merkel B.J."/>
            <person name="Hornburger P."/>
            <person name="Mueller R.-W."/>
            <person name="Bruemmer F."/>
            <person name="Labrenz M."/>
            <person name="Spormann A.M."/>
            <person name="Op Den Camp H."/>
            <person name="Overmann J."/>
            <person name="Amann R."/>
            <person name="Jetten M.S.M."/>
            <person name="Mascher T."/>
            <person name="Medema M.H."/>
            <person name="Devos D.P."/>
            <person name="Kaster A.-K."/>
            <person name="Ovreas L."/>
            <person name="Rohde M."/>
            <person name="Galperin M.Y."/>
            <person name="Jogler C."/>
        </authorList>
    </citation>
    <scope>NUCLEOTIDE SEQUENCE [LARGE SCALE GENOMIC DNA]</scope>
    <source>
        <strain evidence="15 16">Poly41</strain>
    </source>
</reference>
<dbReference type="AlphaFoldDB" id="A0A5C6DUA0"/>
<dbReference type="GO" id="GO:0012505">
    <property type="term" value="C:endomembrane system"/>
    <property type="evidence" value="ECO:0007669"/>
    <property type="project" value="UniProtKB-SubCell"/>
</dbReference>
<dbReference type="InterPro" id="IPR002146">
    <property type="entry name" value="ATP_synth_b/b'su_bac/chlpt"/>
</dbReference>
<feature type="compositionally biased region" description="Basic and acidic residues" evidence="14">
    <location>
        <begin position="49"/>
        <end position="59"/>
    </location>
</feature>
<keyword evidence="8 13" id="KW-0472">Membrane</keyword>
<evidence type="ECO:0000256" key="14">
    <source>
        <dbReference type="SAM" id="MobiDB-lite"/>
    </source>
</evidence>
<keyword evidence="2 13" id="KW-0813">Transport</keyword>
<keyword evidence="4 13" id="KW-0812">Transmembrane</keyword>
<dbReference type="GO" id="GO:0046933">
    <property type="term" value="F:proton-transporting ATP synthase activity, rotational mechanism"/>
    <property type="evidence" value="ECO:0007669"/>
    <property type="project" value="UniProtKB-UniRule"/>
</dbReference>
<evidence type="ECO:0000256" key="2">
    <source>
        <dbReference type="ARBA" id="ARBA00022448"/>
    </source>
</evidence>
<dbReference type="HAMAP" id="MF_01398">
    <property type="entry name" value="ATP_synth_b_bprime"/>
    <property type="match status" value="1"/>
</dbReference>
<dbReference type="GO" id="GO:0046961">
    <property type="term" value="F:proton-transporting ATPase activity, rotational mechanism"/>
    <property type="evidence" value="ECO:0007669"/>
    <property type="project" value="TreeGrafter"/>
</dbReference>
<dbReference type="PANTHER" id="PTHR33445:SF2">
    <property type="entry name" value="ATP SYNTHASE SUBUNIT B', CHLOROPLASTIC"/>
    <property type="match status" value="1"/>
</dbReference>
<keyword evidence="7 13" id="KW-0406">Ion transport</keyword>
<dbReference type="GO" id="GO:0005886">
    <property type="term" value="C:plasma membrane"/>
    <property type="evidence" value="ECO:0007669"/>
    <property type="project" value="UniProtKB-SubCell"/>
</dbReference>
<evidence type="ECO:0000313" key="16">
    <source>
        <dbReference type="Proteomes" id="UP000319143"/>
    </source>
</evidence>
<dbReference type="InterPro" id="IPR050059">
    <property type="entry name" value="ATP_synthase_B_chain"/>
</dbReference>
<gene>
    <name evidence="15" type="primary">atpF_1</name>
    <name evidence="13" type="synonym">atpF</name>
    <name evidence="15" type="ORF">Poly41_28250</name>
</gene>
<evidence type="ECO:0000256" key="7">
    <source>
        <dbReference type="ARBA" id="ARBA00023065"/>
    </source>
</evidence>
<dbReference type="NCBIfam" id="TIGR03321">
    <property type="entry name" value="alt_F1F0_F0_B"/>
    <property type="match status" value="1"/>
</dbReference>
<evidence type="ECO:0000256" key="3">
    <source>
        <dbReference type="ARBA" id="ARBA00022547"/>
    </source>
</evidence>